<sequence length="139" mass="14885">MSTTLTPERVELGRFFTVAAARLAAGHTVVEMFSGAVDAEWHRFLDEPGYKAFSTDHAGHVLGHAPTAGSGDISWVTAYEKLFGPLPEVWFTGADGRIDAVALARYRETGVVVAEWDCSPTGGDSDDLAAGTRQKATTR</sequence>
<protein>
    <submittedName>
        <fullName evidence="1">Uncharacterized protein</fullName>
    </submittedName>
</protein>
<dbReference type="Proteomes" id="UP000655443">
    <property type="component" value="Unassembled WGS sequence"/>
</dbReference>
<keyword evidence="2" id="KW-1185">Reference proteome</keyword>
<comment type="caution">
    <text evidence="1">The sequence shown here is derived from an EMBL/GenBank/DDBJ whole genome shotgun (WGS) entry which is preliminary data.</text>
</comment>
<gene>
    <name evidence="1" type="ORF">GCM10010339_34450</name>
</gene>
<reference evidence="1" key="2">
    <citation type="submission" date="2020-09" db="EMBL/GenBank/DDBJ databases">
        <authorList>
            <person name="Sun Q."/>
            <person name="Ohkuma M."/>
        </authorList>
    </citation>
    <scope>NUCLEOTIDE SEQUENCE</scope>
    <source>
        <strain evidence="1">JCM 4714</strain>
    </source>
</reference>
<organism evidence="1 2">
    <name type="scientific">Streptomyces alanosinicus</name>
    <dbReference type="NCBI Taxonomy" id="68171"/>
    <lineage>
        <taxon>Bacteria</taxon>
        <taxon>Bacillati</taxon>
        <taxon>Actinomycetota</taxon>
        <taxon>Actinomycetes</taxon>
        <taxon>Kitasatosporales</taxon>
        <taxon>Streptomycetaceae</taxon>
        <taxon>Streptomyces</taxon>
    </lineage>
</organism>
<accession>A0A918YJ75</accession>
<dbReference type="AlphaFoldDB" id="A0A918YJ75"/>
<proteinExistence type="predicted"/>
<dbReference type="RefSeq" id="WP_229881613.1">
    <property type="nucleotide sequence ID" value="NZ_BMVG01000006.1"/>
</dbReference>
<evidence type="ECO:0000313" key="2">
    <source>
        <dbReference type="Proteomes" id="UP000655443"/>
    </source>
</evidence>
<evidence type="ECO:0000313" key="1">
    <source>
        <dbReference type="EMBL" id="GHE04125.1"/>
    </source>
</evidence>
<reference evidence="1" key="1">
    <citation type="journal article" date="2014" name="Int. J. Syst. Evol. Microbiol.">
        <title>Complete genome sequence of Corynebacterium casei LMG S-19264T (=DSM 44701T), isolated from a smear-ripened cheese.</title>
        <authorList>
            <consortium name="US DOE Joint Genome Institute (JGI-PGF)"/>
            <person name="Walter F."/>
            <person name="Albersmeier A."/>
            <person name="Kalinowski J."/>
            <person name="Ruckert C."/>
        </authorList>
    </citation>
    <scope>NUCLEOTIDE SEQUENCE</scope>
    <source>
        <strain evidence="1">JCM 4714</strain>
    </source>
</reference>
<dbReference type="EMBL" id="BMVG01000006">
    <property type="protein sequence ID" value="GHE04125.1"/>
    <property type="molecule type" value="Genomic_DNA"/>
</dbReference>
<name>A0A918YJ75_9ACTN</name>